<dbReference type="GO" id="GO:0016104">
    <property type="term" value="P:triterpenoid biosynthetic process"/>
    <property type="evidence" value="ECO:0007669"/>
    <property type="project" value="InterPro"/>
</dbReference>
<dbReference type="InterPro" id="IPR008930">
    <property type="entry name" value="Terpenoid_cyclase/PrenylTrfase"/>
</dbReference>
<keyword evidence="4" id="KW-0752">Steroid biosynthesis</keyword>
<dbReference type="PANTHER" id="PTHR11764">
    <property type="entry name" value="TERPENE CYCLASE/MUTASE FAMILY MEMBER"/>
    <property type="match status" value="1"/>
</dbReference>
<accession>A0A1W0WNR5</accession>
<dbReference type="Pfam" id="PF13243">
    <property type="entry name" value="SQHop_cyclase_C"/>
    <property type="match status" value="1"/>
</dbReference>
<dbReference type="AlphaFoldDB" id="A0A1W0WNR5"/>
<evidence type="ECO:0000256" key="1">
    <source>
        <dbReference type="ARBA" id="ARBA00009755"/>
    </source>
</evidence>
<dbReference type="InterPro" id="IPR032697">
    <property type="entry name" value="SQ_cyclase_N"/>
</dbReference>
<keyword evidence="5" id="KW-0443">Lipid metabolism</keyword>
<keyword evidence="14" id="KW-1185">Reference proteome</keyword>
<dbReference type="InterPro" id="IPR032696">
    <property type="entry name" value="SQ_cyclase_C"/>
</dbReference>
<dbReference type="PROSITE" id="PS01074">
    <property type="entry name" value="TERPENE_SYNTHASES"/>
    <property type="match status" value="1"/>
</dbReference>
<evidence type="ECO:0000256" key="2">
    <source>
        <dbReference type="ARBA" id="ARBA00022516"/>
    </source>
</evidence>
<evidence type="ECO:0000313" key="14">
    <source>
        <dbReference type="Proteomes" id="UP000192578"/>
    </source>
</evidence>
<evidence type="ECO:0000259" key="11">
    <source>
        <dbReference type="Pfam" id="PF13243"/>
    </source>
</evidence>
<feature type="region of interest" description="Disordered" evidence="10">
    <location>
        <begin position="1"/>
        <end position="25"/>
    </location>
</feature>
<dbReference type="Gene3D" id="6.20.120.20">
    <property type="match status" value="1"/>
</dbReference>
<dbReference type="Pfam" id="PF13249">
    <property type="entry name" value="SQHop_cyclase_N"/>
    <property type="match status" value="1"/>
</dbReference>
<evidence type="ECO:0000256" key="8">
    <source>
        <dbReference type="ARBA" id="ARBA00060682"/>
    </source>
</evidence>
<proteinExistence type="inferred from homology"/>
<dbReference type="GO" id="GO:0005811">
    <property type="term" value="C:lipid droplet"/>
    <property type="evidence" value="ECO:0007669"/>
    <property type="project" value="InterPro"/>
</dbReference>
<dbReference type="InterPro" id="IPR002365">
    <property type="entry name" value="Terpene_synthase_CS"/>
</dbReference>
<gene>
    <name evidence="13" type="ORF">BV898_09017</name>
</gene>
<keyword evidence="6 9" id="KW-0413">Isomerase</keyword>
<feature type="domain" description="Squalene cyclase C-terminal" evidence="11">
    <location>
        <begin position="392"/>
        <end position="731"/>
    </location>
</feature>
<dbReference type="GO" id="GO:0006695">
    <property type="term" value="P:cholesterol biosynthetic process"/>
    <property type="evidence" value="ECO:0007669"/>
    <property type="project" value="TreeGrafter"/>
</dbReference>
<dbReference type="SFLD" id="SFLDG01016">
    <property type="entry name" value="Prenyltransferase_Like_2"/>
    <property type="match status" value="1"/>
</dbReference>
<evidence type="ECO:0000256" key="7">
    <source>
        <dbReference type="ARBA" id="ARBA00055567"/>
    </source>
</evidence>
<evidence type="ECO:0000256" key="3">
    <source>
        <dbReference type="ARBA" id="ARBA00022737"/>
    </source>
</evidence>
<dbReference type="OrthoDB" id="21502at2759"/>
<comment type="similarity">
    <text evidence="1 9">Belongs to the terpene cyclase/mutase family.</text>
</comment>
<dbReference type="SUPFAM" id="SSF48239">
    <property type="entry name" value="Terpenoid cyclases/Protein prenyltransferases"/>
    <property type="match status" value="2"/>
</dbReference>
<dbReference type="Gene3D" id="1.50.10.20">
    <property type="match status" value="2"/>
</dbReference>
<comment type="function">
    <text evidence="7">Key enzyme in the cholesterol biosynthesis pathway. Catalyzes the cyclization of (S)-2,3 oxidosqualene to lanosterol, a reaction that forms the sterol nucleus. Through the production of lanosterol may regulate lens protein aggregation and increase transparency.</text>
</comment>
<dbReference type="FunFam" id="1.50.10.20:FF:000002">
    <property type="entry name" value="Terpene cyclase/mutase family member"/>
    <property type="match status" value="1"/>
</dbReference>
<comment type="pathway">
    <text evidence="8">Terpene metabolism; lanosterol biosynthesis; lanosterol from farnesyl diphosphate: step 3/3.</text>
</comment>
<evidence type="ECO:0000256" key="10">
    <source>
        <dbReference type="SAM" id="MobiDB-lite"/>
    </source>
</evidence>
<feature type="domain" description="Squalene cyclase N-terminal" evidence="12">
    <location>
        <begin position="90"/>
        <end position="333"/>
    </location>
</feature>
<name>A0A1W0WNR5_HYPEX</name>
<sequence>MASRNGFVYQNNRPRNRGGPHRTAPATDLTRWRLTNVGGRQTWKFYEIHEEPPRGQTFLEKHSLGIPTGESENEQARAKTPGDAALRGMEFYAKLQAEDGHFAGDYGGPLFLLPGLVIVCYITNTAFNEAQTKEIVRYLRSVQCPEGGWGLHVEGPATVFGCALNYCVMRILGVPADDADLRQARNLLHEMGGAAAIPSWGKFWLAILNVYSWDGMHSLFPEMWLMPEWIPIHPSKLWCHCRQVYLPMGYCYGKRIQARETPLIRELRAELYGEEYGAIKWPTQRNNVSSSDLYTPHSWVLKIGYAVLDLYEQFSISYFREKALARCYEHICADDDFTRCISIGPISKVINMLVRWHVDGPTHKAFVEHQERVPDYLWLGLDGMKMNGTNGSQVWDTAFAVQAFIEAGAVKKKGLLDSLSQSHRFLRFSQVQESPVDCEKYYRQPNKGGWPFSTLDCGWIVADCTAEALKSVLYIQRLHSLDNLVTALSPRRLQAAVDLLLSMKNRDGGFATYETKRGGHLLELLNPSEVFGDIMIDYTYVECTSAVMQAVKVFSENYPTYRAEDVKALLVDGLNYIRTKQKSDGSWEGSWGVCFTYGTWFGLEAFASMGYGYGPRRTASAEVVKACEFLVRHQMADGGWGENFESCEISKFVQSDESQVVCTCWVLLGLMAVGYPDVTVLERGIALIMQRQLATGDWPQENISGVFNKSCAISYTSYRNVFPIWTLGRFAHRHSD</sequence>
<evidence type="ECO:0000256" key="9">
    <source>
        <dbReference type="RuleBase" id="RU362003"/>
    </source>
</evidence>
<dbReference type="FunFam" id="1.50.10.20:FF:000003">
    <property type="entry name" value="Terpene cyclase/mutase family member"/>
    <property type="match status" value="1"/>
</dbReference>
<dbReference type="EC" id="5.4.99.-" evidence="9"/>
<dbReference type="Proteomes" id="UP000192578">
    <property type="component" value="Unassembled WGS sequence"/>
</dbReference>
<evidence type="ECO:0000256" key="6">
    <source>
        <dbReference type="ARBA" id="ARBA00023235"/>
    </source>
</evidence>
<evidence type="ECO:0000313" key="13">
    <source>
        <dbReference type="EMBL" id="OQV16845.1"/>
    </source>
</evidence>
<dbReference type="CDD" id="cd02892">
    <property type="entry name" value="SQCY_1"/>
    <property type="match status" value="1"/>
</dbReference>
<keyword evidence="2" id="KW-0444">Lipid biosynthesis</keyword>
<evidence type="ECO:0000259" key="12">
    <source>
        <dbReference type="Pfam" id="PF13249"/>
    </source>
</evidence>
<dbReference type="GO" id="GO:0000250">
    <property type="term" value="F:lanosterol synthase activity"/>
    <property type="evidence" value="ECO:0007669"/>
    <property type="project" value="UniProtKB-ARBA"/>
</dbReference>
<reference evidence="14" key="1">
    <citation type="submission" date="2017-01" db="EMBL/GenBank/DDBJ databases">
        <title>Comparative genomics of anhydrobiosis in the tardigrade Hypsibius dujardini.</title>
        <authorList>
            <person name="Yoshida Y."/>
            <person name="Koutsovoulos G."/>
            <person name="Laetsch D."/>
            <person name="Stevens L."/>
            <person name="Kumar S."/>
            <person name="Horikawa D."/>
            <person name="Ishino K."/>
            <person name="Komine S."/>
            <person name="Tomita M."/>
            <person name="Blaxter M."/>
            <person name="Arakawa K."/>
        </authorList>
    </citation>
    <scope>NUCLEOTIDE SEQUENCE [LARGE SCALE GENOMIC DNA]</scope>
    <source>
        <strain evidence="14">Z151</strain>
    </source>
</reference>
<organism evidence="13 14">
    <name type="scientific">Hypsibius exemplaris</name>
    <name type="common">Freshwater tardigrade</name>
    <dbReference type="NCBI Taxonomy" id="2072580"/>
    <lineage>
        <taxon>Eukaryota</taxon>
        <taxon>Metazoa</taxon>
        <taxon>Ecdysozoa</taxon>
        <taxon>Tardigrada</taxon>
        <taxon>Eutardigrada</taxon>
        <taxon>Parachela</taxon>
        <taxon>Hypsibioidea</taxon>
        <taxon>Hypsibiidae</taxon>
        <taxon>Hypsibius</taxon>
    </lineage>
</organism>
<dbReference type="PANTHER" id="PTHR11764:SF20">
    <property type="entry name" value="LANOSTEROL SYNTHASE"/>
    <property type="match status" value="1"/>
</dbReference>
<evidence type="ECO:0000256" key="4">
    <source>
        <dbReference type="ARBA" id="ARBA00022955"/>
    </source>
</evidence>
<dbReference type="EMBL" id="MTYJ01000069">
    <property type="protein sequence ID" value="OQV16845.1"/>
    <property type="molecule type" value="Genomic_DNA"/>
</dbReference>
<protein>
    <recommendedName>
        <fullName evidence="9">Terpene cyclase/mutase family member</fullName>
        <ecNumber evidence="9">5.4.99.-</ecNumber>
    </recommendedName>
</protein>
<keyword evidence="3" id="KW-0677">Repeat</keyword>
<dbReference type="NCBIfam" id="TIGR01787">
    <property type="entry name" value="squalene_cyclas"/>
    <property type="match status" value="1"/>
</dbReference>
<comment type="caution">
    <text evidence="13">The sequence shown here is derived from an EMBL/GenBank/DDBJ whole genome shotgun (WGS) entry which is preliminary data.</text>
</comment>
<dbReference type="InterPro" id="IPR018333">
    <property type="entry name" value="Squalene_cyclase"/>
</dbReference>
<evidence type="ECO:0000256" key="5">
    <source>
        <dbReference type="ARBA" id="ARBA00023098"/>
    </source>
</evidence>